<feature type="transmembrane region" description="Helical" evidence="1">
    <location>
        <begin position="112"/>
        <end position="132"/>
    </location>
</feature>
<keyword evidence="1" id="KW-1133">Transmembrane helix</keyword>
<reference evidence="4" key="1">
    <citation type="journal article" date="2011" name="PLoS Genet.">
        <title>Genomic analysis of the necrotrophic fungal pathogens Sclerotinia sclerotiorum and Botrytis cinerea.</title>
        <authorList>
            <person name="Amselem J."/>
            <person name="Cuomo C.A."/>
            <person name="van Kan J.A."/>
            <person name="Viaud M."/>
            <person name="Benito E.P."/>
            <person name="Couloux A."/>
            <person name="Coutinho P.M."/>
            <person name="de Vries R.P."/>
            <person name="Dyer P.S."/>
            <person name="Fillinger S."/>
            <person name="Fournier E."/>
            <person name="Gout L."/>
            <person name="Hahn M."/>
            <person name="Kohn L."/>
            <person name="Lapalu N."/>
            <person name="Plummer K.M."/>
            <person name="Pradier J.M."/>
            <person name="Quevillon E."/>
            <person name="Sharon A."/>
            <person name="Simon A."/>
            <person name="ten Have A."/>
            <person name="Tudzynski B."/>
            <person name="Tudzynski P."/>
            <person name="Wincker P."/>
            <person name="Andrew M."/>
            <person name="Anthouard V."/>
            <person name="Beever R.E."/>
            <person name="Beffa R."/>
            <person name="Benoit I."/>
            <person name="Bouzid O."/>
            <person name="Brault B."/>
            <person name="Chen Z."/>
            <person name="Choquer M."/>
            <person name="Collemare J."/>
            <person name="Cotton P."/>
            <person name="Danchin E.G."/>
            <person name="Da Silva C."/>
            <person name="Gautier A."/>
            <person name="Giraud C."/>
            <person name="Giraud T."/>
            <person name="Gonzalez C."/>
            <person name="Grossetete S."/>
            <person name="Guldener U."/>
            <person name="Henrissat B."/>
            <person name="Howlett B.J."/>
            <person name="Kodira C."/>
            <person name="Kretschmer M."/>
            <person name="Lappartient A."/>
            <person name="Leroch M."/>
            <person name="Levis C."/>
            <person name="Mauceli E."/>
            <person name="Neuveglise C."/>
            <person name="Oeser B."/>
            <person name="Pearson M."/>
            <person name="Poulain J."/>
            <person name="Poussereau N."/>
            <person name="Quesneville H."/>
            <person name="Rascle C."/>
            <person name="Schumacher J."/>
            <person name="Segurens B."/>
            <person name="Sexton A."/>
            <person name="Silva E."/>
            <person name="Sirven C."/>
            <person name="Soanes D.M."/>
            <person name="Talbot N.J."/>
            <person name="Templeton M."/>
            <person name="Yandava C."/>
            <person name="Yarden O."/>
            <person name="Zeng Q."/>
            <person name="Rollins J.A."/>
            <person name="Lebrun M.H."/>
            <person name="Dickman M."/>
        </authorList>
    </citation>
    <scope>NUCLEOTIDE SEQUENCE [LARGE SCALE GENOMIC DNA]</scope>
    <source>
        <strain evidence="4">ATCC 18683 / 1980 / Ss-1</strain>
    </source>
</reference>
<dbReference type="GeneID" id="5491441"/>
<dbReference type="InterPro" id="IPR012171">
    <property type="entry name" value="Fatty_acid_desaturase"/>
</dbReference>
<dbReference type="RefSeq" id="XP_001595349.1">
    <property type="nucleotide sequence ID" value="XM_001595299.1"/>
</dbReference>
<dbReference type="GO" id="GO:0006629">
    <property type="term" value="P:lipid metabolic process"/>
    <property type="evidence" value="ECO:0007669"/>
    <property type="project" value="InterPro"/>
</dbReference>
<feature type="transmembrane region" description="Helical" evidence="1">
    <location>
        <begin position="49"/>
        <end position="71"/>
    </location>
</feature>
<dbReference type="InParanoid" id="A7EDP8"/>
<dbReference type="eggNOG" id="ENOG502QQNB">
    <property type="taxonomic scope" value="Eukaryota"/>
</dbReference>
<dbReference type="GO" id="GO:0016491">
    <property type="term" value="F:oxidoreductase activity"/>
    <property type="evidence" value="ECO:0007669"/>
    <property type="project" value="InterPro"/>
</dbReference>
<keyword evidence="4" id="KW-1185">Reference proteome</keyword>
<dbReference type="KEGG" id="ssl:SS1G_03438"/>
<dbReference type="AlphaFoldDB" id="A7EDP8"/>
<sequence>MTIDYTSHPADLVGSGKLQNAPNHVGIKDLKNAIPAHCFKPSPLKSLFWLLHDVALAMLIGYFAACYIPLVETSVIRYVLWILYACAQGIVFTGIWVLGHECGHGAFLPWEVANNAIGFVLHSLLLTPYFSWRSTHRRHHIYANNMKLDHNYVAPRRSEYQKFFGPRIEAIEDLTEDAALLEAWLVIGASDLLPTIYVSQPLDCCDYVLTSHTSKTTKIRS</sequence>
<evidence type="ECO:0000313" key="3">
    <source>
        <dbReference type="EMBL" id="EDO00964.1"/>
    </source>
</evidence>
<evidence type="ECO:0000256" key="1">
    <source>
        <dbReference type="SAM" id="Phobius"/>
    </source>
</evidence>
<proteinExistence type="predicted"/>
<evidence type="ECO:0000313" key="4">
    <source>
        <dbReference type="Proteomes" id="UP000001312"/>
    </source>
</evidence>
<evidence type="ECO:0000259" key="2">
    <source>
        <dbReference type="Pfam" id="PF00487"/>
    </source>
</evidence>
<keyword evidence="1" id="KW-0472">Membrane</keyword>
<gene>
    <name evidence="3" type="ORF">SS1G_03438</name>
</gene>
<name>A7EDP8_SCLS1</name>
<feature type="domain" description="Fatty acid desaturase" evidence="2">
    <location>
        <begin position="81"/>
        <end position="162"/>
    </location>
</feature>
<accession>A7EDP8</accession>
<dbReference type="Pfam" id="PF00487">
    <property type="entry name" value="FA_desaturase"/>
    <property type="match status" value="1"/>
</dbReference>
<organism evidence="3 4">
    <name type="scientific">Sclerotinia sclerotiorum (strain ATCC 18683 / 1980 / Ss-1)</name>
    <name type="common">White mold</name>
    <name type="synonym">Whetzelinia sclerotiorum</name>
    <dbReference type="NCBI Taxonomy" id="665079"/>
    <lineage>
        <taxon>Eukaryota</taxon>
        <taxon>Fungi</taxon>
        <taxon>Dikarya</taxon>
        <taxon>Ascomycota</taxon>
        <taxon>Pezizomycotina</taxon>
        <taxon>Leotiomycetes</taxon>
        <taxon>Helotiales</taxon>
        <taxon>Sclerotiniaceae</taxon>
        <taxon>Sclerotinia</taxon>
    </lineage>
</organism>
<dbReference type="Proteomes" id="UP000001312">
    <property type="component" value="Unassembled WGS sequence"/>
</dbReference>
<feature type="transmembrane region" description="Helical" evidence="1">
    <location>
        <begin position="78"/>
        <end position="100"/>
    </location>
</feature>
<protein>
    <recommendedName>
        <fullName evidence="2">Fatty acid desaturase domain-containing protein</fullName>
    </recommendedName>
</protein>
<dbReference type="HOGENOM" id="CLU_1251331_0_0_1"/>
<dbReference type="EMBL" id="CH476624">
    <property type="protein sequence ID" value="EDO00964.1"/>
    <property type="molecule type" value="Genomic_DNA"/>
</dbReference>
<keyword evidence="1" id="KW-0812">Transmembrane</keyword>
<dbReference type="STRING" id="665079.A7EDP8"/>
<dbReference type="InterPro" id="IPR005804">
    <property type="entry name" value="FA_desaturase_dom"/>
</dbReference>
<dbReference type="PANTHER" id="PTHR32100">
    <property type="entry name" value="OMEGA-6 FATTY ACID DESATURASE, CHLOROPLASTIC"/>
    <property type="match status" value="1"/>
</dbReference>